<sequence length="93" mass="9536">MKFRFGEGVDSSNCDFDLKGSGGDSDLRDSETTKDGGNFNPSFSFDAFVLSSPTSTSAITTSTSSGGGGAATEDIGCSSSSVVVCRLCDVIKR</sequence>
<reference evidence="1 2" key="1">
    <citation type="journal article" date="2022" name="Plant J.">
        <title>Chromosome-level genome of Camellia lanceoleosa provides a valuable resource for understanding genome evolution and self-incompatibility.</title>
        <authorList>
            <person name="Gong W."/>
            <person name="Xiao S."/>
            <person name="Wang L."/>
            <person name="Liao Z."/>
            <person name="Chang Y."/>
            <person name="Mo W."/>
            <person name="Hu G."/>
            <person name="Li W."/>
            <person name="Zhao G."/>
            <person name="Zhu H."/>
            <person name="Hu X."/>
            <person name="Ji K."/>
            <person name="Xiang X."/>
            <person name="Song Q."/>
            <person name="Yuan D."/>
            <person name="Jin S."/>
            <person name="Zhang L."/>
        </authorList>
    </citation>
    <scope>NUCLEOTIDE SEQUENCE [LARGE SCALE GENOMIC DNA]</scope>
    <source>
        <strain evidence="1">SQ_2022a</strain>
    </source>
</reference>
<dbReference type="EMBL" id="CM045769">
    <property type="protein sequence ID" value="KAI7995063.1"/>
    <property type="molecule type" value="Genomic_DNA"/>
</dbReference>
<gene>
    <name evidence="1" type="ORF">LOK49_LG11G01437</name>
</gene>
<accession>A0ACC0G3K1</accession>
<name>A0ACC0G3K1_9ERIC</name>
<proteinExistence type="predicted"/>
<comment type="caution">
    <text evidence="1">The sequence shown here is derived from an EMBL/GenBank/DDBJ whole genome shotgun (WGS) entry which is preliminary data.</text>
</comment>
<evidence type="ECO:0000313" key="1">
    <source>
        <dbReference type="EMBL" id="KAI7995063.1"/>
    </source>
</evidence>
<protein>
    <submittedName>
        <fullName evidence="1">Uncharacterized protein</fullName>
    </submittedName>
</protein>
<organism evidence="1 2">
    <name type="scientific">Camellia lanceoleosa</name>
    <dbReference type="NCBI Taxonomy" id="1840588"/>
    <lineage>
        <taxon>Eukaryota</taxon>
        <taxon>Viridiplantae</taxon>
        <taxon>Streptophyta</taxon>
        <taxon>Embryophyta</taxon>
        <taxon>Tracheophyta</taxon>
        <taxon>Spermatophyta</taxon>
        <taxon>Magnoliopsida</taxon>
        <taxon>eudicotyledons</taxon>
        <taxon>Gunneridae</taxon>
        <taxon>Pentapetalae</taxon>
        <taxon>asterids</taxon>
        <taxon>Ericales</taxon>
        <taxon>Theaceae</taxon>
        <taxon>Camellia</taxon>
    </lineage>
</organism>
<evidence type="ECO:0000313" key="2">
    <source>
        <dbReference type="Proteomes" id="UP001060215"/>
    </source>
</evidence>
<keyword evidence="2" id="KW-1185">Reference proteome</keyword>
<dbReference type="Proteomes" id="UP001060215">
    <property type="component" value="Chromosome 12"/>
</dbReference>